<keyword evidence="3" id="KW-1185">Reference proteome</keyword>
<sequence length="306" mass="33750">MVAEEHVAPARPNLISSFEVVDDSDDDDANDDDDISDDDNNDSDDEGMDFRMYVPPKEPISKDVDTPAKTAEDVNIFKQSNDPTPEQMDSLIAQLQSTARKPSQTVPFISDSPSESDKMDSNASLAPRKQKRKDPRPGVLYDEPVQQPSPITEPTQVAHDAQSQIVEPVQVIQYVQSPIIETAPVQENVQSQMINEETFPSVSSSAPPPPEHDAASVKLSKLLAFQYSFSQSKGKGISIGSKQGGDEDSHPTVSELNQEIMLLKQESIEKDLLIGSLDVRVSSLKQENSVKDAKISELQANLWWYN</sequence>
<feature type="compositionally biased region" description="Acidic residues" evidence="1">
    <location>
        <begin position="20"/>
        <end position="47"/>
    </location>
</feature>
<proteinExistence type="predicted"/>
<dbReference type="Proteomes" id="UP001157418">
    <property type="component" value="Unassembled WGS sequence"/>
</dbReference>
<name>A0AAU9NQC0_9ASTR</name>
<organism evidence="2 3">
    <name type="scientific">Lactuca virosa</name>
    <dbReference type="NCBI Taxonomy" id="75947"/>
    <lineage>
        <taxon>Eukaryota</taxon>
        <taxon>Viridiplantae</taxon>
        <taxon>Streptophyta</taxon>
        <taxon>Embryophyta</taxon>
        <taxon>Tracheophyta</taxon>
        <taxon>Spermatophyta</taxon>
        <taxon>Magnoliopsida</taxon>
        <taxon>eudicotyledons</taxon>
        <taxon>Gunneridae</taxon>
        <taxon>Pentapetalae</taxon>
        <taxon>asterids</taxon>
        <taxon>campanulids</taxon>
        <taxon>Asterales</taxon>
        <taxon>Asteraceae</taxon>
        <taxon>Cichorioideae</taxon>
        <taxon>Cichorieae</taxon>
        <taxon>Lactucinae</taxon>
        <taxon>Lactuca</taxon>
    </lineage>
</organism>
<evidence type="ECO:0000313" key="2">
    <source>
        <dbReference type="EMBL" id="CAH1440067.1"/>
    </source>
</evidence>
<reference evidence="2 3" key="1">
    <citation type="submission" date="2022-01" db="EMBL/GenBank/DDBJ databases">
        <authorList>
            <person name="Xiong W."/>
            <person name="Schranz E."/>
        </authorList>
    </citation>
    <scope>NUCLEOTIDE SEQUENCE [LARGE SCALE GENOMIC DNA]</scope>
</reference>
<evidence type="ECO:0000256" key="1">
    <source>
        <dbReference type="SAM" id="MobiDB-lite"/>
    </source>
</evidence>
<feature type="region of interest" description="Disordered" evidence="1">
    <location>
        <begin position="1"/>
        <end position="161"/>
    </location>
</feature>
<gene>
    <name evidence="2" type="ORF">LVIROSA_LOCUS26224</name>
</gene>
<evidence type="ECO:0000313" key="3">
    <source>
        <dbReference type="Proteomes" id="UP001157418"/>
    </source>
</evidence>
<comment type="caution">
    <text evidence="2">The sequence shown here is derived from an EMBL/GenBank/DDBJ whole genome shotgun (WGS) entry which is preliminary data.</text>
</comment>
<accession>A0AAU9NQC0</accession>
<protein>
    <submittedName>
        <fullName evidence="2">Uncharacterized protein</fullName>
    </submittedName>
</protein>
<dbReference type="EMBL" id="CAKMRJ010005412">
    <property type="protein sequence ID" value="CAH1440067.1"/>
    <property type="molecule type" value="Genomic_DNA"/>
</dbReference>
<dbReference type="AlphaFoldDB" id="A0AAU9NQC0"/>
<feature type="compositionally biased region" description="Polar residues" evidence="1">
    <location>
        <begin position="93"/>
        <end position="113"/>
    </location>
</feature>
<feature type="compositionally biased region" description="Basic and acidic residues" evidence="1">
    <location>
        <begin position="59"/>
        <end position="72"/>
    </location>
</feature>
<feature type="compositionally biased region" description="Polar residues" evidence="1">
    <location>
        <begin position="146"/>
        <end position="161"/>
    </location>
</feature>